<name>K4B6K6_SOLLC</name>
<keyword evidence="5 12" id="KW-0812">Transmembrane</keyword>
<organism evidence="16">
    <name type="scientific">Solanum lycopersicum</name>
    <name type="common">Tomato</name>
    <name type="synonym">Lycopersicon esculentum</name>
    <dbReference type="NCBI Taxonomy" id="4081"/>
    <lineage>
        <taxon>Eukaryota</taxon>
        <taxon>Viridiplantae</taxon>
        <taxon>Streptophyta</taxon>
        <taxon>Embryophyta</taxon>
        <taxon>Tracheophyta</taxon>
        <taxon>Spermatophyta</taxon>
        <taxon>Magnoliopsida</taxon>
        <taxon>eudicotyledons</taxon>
        <taxon>Gunneridae</taxon>
        <taxon>Pentapetalae</taxon>
        <taxon>asterids</taxon>
        <taxon>lamiids</taxon>
        <taxon>Solanales</taxon>
        <taxon>Solanaceae</taxon>
        <taxon>Solanoideae</taxon>
        <taxon>Solaneae</taxon>
        <taxon>Solanum</taxon>
        <taxon>Solanum subgen. Lycopersicon</taxon>
    </lineage>
</organism>
<feature type="transmembrane region" description="Helical" evidence="12">
    <location>
        <begin position="414"/>
        <end position="439"/>
    </location>
</feature>
<comment type="subcellular location">
    <subcellularLocation>
        <location evidence="1">Cell membrane</location>
        <topology evidence="1">Single-pass type I membrane protein</topology>
    </subcellularLocation>
</comment>
<evidence type="ECO:0000256" key="12">
    <source>
        <dbReference type="SAM" id="Phobius"/>
    </source>
</evidence>
<evidence type="ECO:0008006" key="18">
    <source>
        <dbReference type="Google" id="ProtNLM"/>
    </source>
</evidence>
<evidence type="ECO:0000256" key="6">
    <source>
        <dbReference type="ARBA" id="ARBA00022729"/>
    </source>
</evidence>
<evidence type="ECO:0000256" key="11">
    <source>
        <dbReference type="ARBA" id="ARBA00023180"/>
    </source>
</evidence>
<dbReference type="EnsemblPlants" id="Solyc02g063210.1.1">
    <property type="protein sequence ID" value="Solyc02g063210.1.1"/>
    <property type="gene ID" value="Solyc02g063210.1"/>
</dbReference>
<protein>
    <recommendedName>
        <fullName evidence="18">Protein kinase domain-containing protein</fullName>
    </recommendedName>
</protein>
<keyword evidence="4" id="KW-0433">Leucine-rich repeat</keyword>
<evidence type="ECO:0000256" key="2">
    <source>
        <dbReference type="ARBA" id="ARBA00009592"/>
    </source>
</evidence>
<feature type="signal peptide" evidence="13">
    <location>
        <begin position="1"/>
        <end position="20"/>
    </location>
</feature>
<keyword evidence="7" id="KW-0677">Repeat</keyword>
<keyword evidence="17" id="KW-1185">Reference proteome</keyword>
<evidence type="ECO:0000256" key="5">
    <source>
        <dbReference type="ARBA" id="ARBA00022692"/>
    </source>
</evidence>
<dbReference type="SUPFAM" id="SSF52058">
    <property type="entry name" value="L domain-like"/>
    <property type="match status" value="1"/>
</dbReference>
<dbReference type="SUPFAM" id="SSF56112">
    <property type="entry name" value="Protein kinase-like (PK-like)"/>
    <property type="match status" value="1"/>
</dbReference>
<feature type="domain" description="Leucine-rich repeat-containing N-terminal plant-type" evidence="15">
    <location>
        <begin position="27"/>
        <end position="65"/>
    </location>
</feature>
<dbReference type="InterPro" id="IPR013210">
    <property type="entry name" value="LRR_N_plant-typ"/>
</dbReference>
<dbReference type="PhylomeDB" id="K4B6K6"/>
<evidence type="ECO:0000256" key="7">
    <source>
        <dbReference type="ARBA" id="ARBA00022737"/>
    </source>
</evidence>
<dbReference type="Gene3D" id="1.10.510.10">
    <property type="entry name" value="Transferase(Phosphotransferase) domain 1"/>
    <property type="match status" value="1"/>
</dbReference>
<keyword evidence="6 13" id="KW-0732">Signal</keyword>
<dbReference type="FunFam" id="3.80.10.10:FF:000275">
    <property type="entry name" value="Leucine-rich repeat receptor-like protein kinase"/>
    <property type="match status" value="1"/>
</dbReference>
<dbReference type="PANTHER" id="PTHR48052:SF84">
    <property type="entry name" value="PROTEIN KINASE DOMAIN-CONTAINING PROTEIN"/>
    <property type="match status" value="1"/>
</dbReference>
<evidence type="ECO:0000259" key="14">
    <source>
        <dbReference type="Pfam" id="PF07714"/>
    </source>
</evidence>
<dbReference type="PaxDb" id="4081-Solyc02g063210.1.1"/>
<dbReference type="AlphaFoldDB" id="K4B6K6"/>
<comment type="similarity">
    <text evidence="2">Belongs to the RLP family.</text>
</comment>
<dbReference type="Proteomes" id="UP000004994">
    <property type="component" value="Chromosome 2"/>
</dbReference>
<keyword evidence="3" id="KW-1003">Cell membrane</keyword>
<evidence type="ECO:0000256" key="3">
    <source>
        <dbReference type="ARBA" id="ARBA00022475"/>
    </source>
</evidence>
<dbReference type="Gene3D" id="3.80.10.10">
    <property type="entry name" value="Ribonuclease Inhibitor"/>
    <property type="match status" value="2"/>
</dbReference>
<dbReference type="InterPro" id="IPR001611">
    <property type="entry name" value="Leu-rich_rpt"/>
</dbReference>
<sequence>MNSLIEFLSLLFFFYLLCLAKHTNFISDYAALMAFKSSLRLEPHNILSTNWSSDTHYYSWYVVSCLHQRVVALQLPNLDIQGRVSSEIANLTQLALLDLSSNDLNGNLPSELGFLQKLKLLNVTGNSLDGTIPLNISRCRLLQQLHLSDNMIKGSIPQELGLLSQRRILRLNDNNLTGKIPSLLGNLSKPGIFLSGNFQVIWVIIFLSLNISFWTATGSGGMHRRSLISSSLKMICKEIFQVSLVSCMNWPGLSFEYNQISGAIPSSLFNISSLQILKARHNYLNGHLPYDLGTWLPNLQEIFLSHNQFSGDLPSAICNASKLENLEVANDSFTGLIPMMLGNLVDLITLNLQNNLLENKPGVTQLDFLNSLKGVFANVSYRFLMGNPRLCGAPDLYIPLYPAEGRKTTRKKSIILRTTVPVAVTFLILVALFFTWMIWSRKKPVTGNNESDYPPRIAHQRITNYELLQATGNFSQSKLVGSGSSCTVYQVSTAIVLEYMPNGSLDKRLYSDENCLSLVERLNNIMIDVALAMEHLHHDYTVPIVHCDTIDENQSQIKGFDNKCCIPVFERVGRGKDKHERGCGAAKQDQS</sequence>
<dbReference type="InterPro" id="IPR032675">
    <property type="entry name" value="LRR_dom_sf"/>
</dbReference>
<keyword evidence="10" id="KW-0675">Receptor</keyword>
<dbReference type="InterPro" id="IPR001245">
    <property type="entry name" value="Ser-Thr/Tyr_kinase_cat_dom"/>
</dbReference>
<dbReference type="Gramene" id="Solyc02g063210.1.1">
    <property type="protein sequence ID" value="Solyc02g063210.1.1"/>
    <property type="gene ID" value="Solyc02g063210.1"/>
</dbReference>
<dbReference type="InterPro" id="IPR011009">
    <property type="entry name" value="Kinase-like_dom_sf"/>
</dbReference>
<reference evidence="16" key="2">
    <citation type="submission" date="2015-06" db="UniProtKB">
        <authorList>
            <consortium name="EnsemblPlants"/>
        </authorList>
    </citation>
    <scope>IDENTIFICATION</scope>
    <source>
        <strain evidence="16">cv. Heinz 1706</strain>
    </source>
</reference>
<dbReference type="GO" id="GO:0005886">
    <property type="term" value="C:plasma membrane"/>
    <property type="evidence" value="ECO:0007669"/>
    <property type="project" value="UniProtKB-SubCell"/>
</dbReference>
<feature type="chain" id="PRO_5003872534" description="Protein kinase domain-containing protein" evidence="13">
    <location>
        <begin position="21"/>
        <end position="591"/>
    </location>
</feature>
<evidence type="ECO:0000256" key="4">
    <source>
        <dbReference type="ARBA" id="ARBA00022614"/>
    </source>
</evidence>
<keyword evidence="11" id="KW-0325">Glycoprotein</keyword>
<keyword evidence="9 12" id="KW-0472">Membrane</keyword>
<evidence type="ECO:0000313" key="17">
    <source>
        <dbReference type="Proteomes" id="UP000004994"/>
    </source>
</evidence>
<evidence type="ECO:0000256" key="9">
    <source>
        <dbReference type="ARBA" id="ARBA00023136"/>
    </source>
</evidence>
<keyword evidence="8 12" id="KW-1133">Transmembrane helix</keyword>
<evidence type="ECO:0000256" key="8">
    <source>
        <dbReference type="ARBA" id="ARBA00022989"/>
    </source>
</evidence>
<feature type="transmembrane region" description="Helical" evidence="12">
    <location>
        <begin position="198"/>
        <end position="216"/>
    </location>
</feature>
<dbReference type="eggNOG" id="ENOG502R5MZ">
    <property type="taxonomic scope" value="Eukaryota"/>
</dbReference>
<dbReference type="PANTHER" id="PTHR48052">
    <property type="entry name" value="UNNAMED PRODUCT"/>
    <property type="match status" value="1"/>
</dbReference>
<dbReference type="HOGENOM" id="CLU_461849_0_0_1"/>
<dbReference type="InParanoid" id="K4B6K6"/>
<dbReference type="Pfam" id="PF07714">
    <property type="entry name" value="PK_Tyr_Ser-Thr"/>
    <property type="match status" value="1"/>
</dbReference>
<accession>K4B6K6</accession>
<feature type="domain" description="Serine-threonine/tyrosine-protein kinase catalytic" evidence="14">
    <location>
        <begin position="473"/>
        <end position="540"/>
    </location>
</feature>
<evidence type="ECO:0000256" key="13">
    <source>
        <dbReference type="SAM" id="SignalP"/>
    </source>
</evidence>
<dbReference type="Pfam" id="PF08263">
    <property type="entry name" value="LRRNT_2"/>
    <property type="match status" value="1"/>
</dbReference>
<reference evidence="16" key="1">
    <citation type="journal article" date="2012" name="Nature">
        <title>The tomato genome sequence provides insights into fleshy fruit evolution.</title>
        <authorList>
            <consortium name="Tomato Genome Consortium"/>
        </authorList>
    </citation>
    <scope>NUCLEOTIDE SEQUENCE [LARGE SCALE GENOMIC DNA]</scope>
    <source>
        <strain evidence="16">cv. Heinz 1706</strain>
    </source>
</reference>
<dbReference type="GO" id="GO:0050832">
    <property type="term" value="P:defense response to fungus"/>
    <property type="evidence" value="ECO:0007669"/>
    <property type="project" value="UniProtKB-ARBA"/>
</dbReference>
<evidence type="ECO:0000313" key="16">
    <source>
        <dbReference type="EnsemblPlants" id="Solyc02g063210.1.1"/>
    </source>
</evidence>
<dbReference type="GO" id="GO:0004672">
    <property type="term" value="F:protein kinase activity"/>
    <property type="evidence" value="ECO:0007669"/>
    <property type="project" value="InterPro"/>
</dbReference>
<proteinExistence type="inferred from homology"/>
<evidence type="ECO:0000256" key="10">
    <source>
        <dbReference type="ARBA" id="ARBA00023170"/>
    </source>
</evidence>
<dbReference type="Pfam" id="PF00560">
    <property type="entry name" value="LRR_1"/>
    <property type="match status" value="4"/>
</dbReference>
<evidence type="ECO:0000256" key="1">
    <source>
        <dbReference type="ARBA" id="ARBA00004251"/>
    </source>
</evidence>
<evidence type="ECO:0000259" key="15">
    <source>
        <dbReference type="Pfam" id="PF08263"/>
    </source>
</evidence>
<dbReference type="STRING" id="4081.K4B6K6"/>